<comment type="similarity">
    <text evidence="5">Belongs to the archaeal 6-HMPDK family.</text>
</comment>
<dbReference type="EC" id="2.7.6.3" evidence="5"/>
<evidence type="ECO:0000259" key="6">
    <source>
        <dbReference type="Pfam" id="PF01973"/>
    </source>
</evidence>
<dbReference type="InterPro" id="IPR036759">
    <property type="entry name" value="TPK_catalytic_sf"/>
</dbReference>
<accession>A0A7C4NLW0</accession>
<dbReference type="PANTHER" id="PTHR39648:SF1">
    <property type="entry name" value="6-HYDROXYMETHYL-7,8-DIHYDROPTERIN PYROPHOSPHOKINASE"/>
    <property type="match status" value="1"/>
</dbReference>
<proteinExistence type="inferred from homology"/>
<dbReference type="GO" id="GO:0009229">
    <property type="term" value="P:thiamine diphosphate biosynthetic process"/>
    <property type="evidence" value="ECO:0007669"/>
    <property type="project" value="InterPro"/>
</dbReference>
<evidence type="ECO:0000256" key="5">
    <source>
        <dbReference type="HAMAP-Rule" id="MF_02131"/>
    </source>
</evidence>
<dbReference type="InterPro" id="IPR027510">
    <property type="entry name" value="HMPDK_MptE"/>
</dbReference>
<dbReference type="GO" id="GO:0005524">
    <property type="term" value="F:ATP binding"/>
    <property type="evidence" value="ECO:0007669"/>
    <property type="project" value="UniProtKB-UniRule"/>
</dbReference>
<name>A0A7C4NLW0_9CREN</name>
<evidence type="ECO:0000313" key="7">
    <source>
        <dbReference type="EMBL" id="HGQ35852.1"/>
    </source>
</evidence>
<dbReference type="SUPFAM" id="SSF63999">
    <property type="entry name" value="Thiamin pyrophosphokinase, catalytic domain"/>
    <property type="match status" value="1"/>
</dbReference>
<dbReference type="GO" id="GO:0000287">
    <property type="term" value="F:magnesium ion binding"/>
    <property type="evidence" value="ECO:0007669"/>
    <property type="project" value="UniProtKB-UniRule"/>
</dbReference>
<keyword evidence="2 5" id="KW-0547">Nucleotide-binding</keyword>
<dbReference type="GO" id="GO:0003848">
    <property type="term" value="F:2-amino-4-hydroxy-6-hydroxymethyldihydropteridine diphosphokinase activity"/>
    <property type="evidence" value="ECO:0007669"/>
    <property type="project" value="UniProtKB-UniRule"/>
</dbReference>
<dbReference type="InterPro" id="IPR002826">
    <property type="entry name" value="MptE-like"/>
</dbReference>
<keyword evidence="1 5" id="KW-0808">Transferase</keyword>
<dbReference type="AlphaFoldDB" id="A0A7C4NLW0"/>
<comment type="cofactor">
    <cofactor evidence="5">
        <name>Mg(2+)</name>
        <dbReference type="ChEBI" id="CHEBI:18420"/>
    </cofactor>
</comment>
<evidence type="ECO:0000256" key="1">
    <source>
        <dbReference type="ARBA" id="ARBA00022679"/>
    </source>
</evidence>
<dbReference type="HAMAP" id="MF_02131">
    <property type="entry name" value="HMPDK_arch"/>
    <property type="match status" value="1"/>
</dbReference>
<dbReference type="GO" id="GO:0004788">
    <property type="term" value="F:thiamine diphosphokinase activity"/>
    <property type="evidence" value="ECO:0007669"/>
    <property type="project" value="InterPro"/>
</dbReference>
<comment type="function">
    <text evidence="5">Catalyzes the transfer of diphosphate from ATP to 6-hydroxymethyl-7,8-dihydropterin (6-HMD), leading to 6-hydroxymethyl-7,8-dihydropterin diphosphate (6-HMDP).</text>
</comment>
<gene>
    <name evidence="5" type="primary">mptE</name>
    <name evidence="8" type="ORF">ENU08_02130</name>
    <name evidence="7" type="ORF">ENU41_04135</name>
</gene>
<evidence type="ECO:0000256" key="3">
    <source>
        <dbReference type="ARBA" id="ARBA00022777"/>
    </source>
</evidence>
<sequence>MAFMISVDLWREIYSYVKSKLKLSFDLDQVATDTLSNILSNMGNTSSIETLKNLLNFDTVVVIAPGPNLEKDFEKASKLGFTSRYPVIAVDGASSYLLEIGFKPAVIVTDLDGDPRHILALNESGSFAVVHAHGDNIDVLKTWVPMFKGPITGSTQVEPRPYVYNFGGFTDGDRALFIAYSLGVKKAVVGGMDFRGPIGRYSMLFRSKDVGIKMAKLEVAKKLISMLISLGMEVFSLSYTGIDDVEVL</sequence>
<dbReference type="EMBL" id="DTBD01000014">
    <property type="protein sequence ID" value="HGQ64027.1"/>
    <property type="molecule type" value="Genomic_DNA"/>
</dbReference>
<feature type="domain" description="6-hydroxymethylpterin diphosphokinase MptE-like" evidence="6">
    <location>
        <begin position="37"/>
        <end position="195"/>
    </location>
</feature>
<dbReference type="PANTHER" id="PTHR39648">
    <property type="entry name" value="6-HYDROXYMETHYL-7,8-DIHYDROPTERIN PYROPHOSPHOKINASE"/>
    <property type="match status" value="1"/>
</dbReference>
<keyword evidence="4 5" id="KW-0067">ATP-binding</keyword>
<organism evidence="8">
    <name type="scientific">Ignisphaera aggregans</name>
    <dbReference type="NCBI Taxonomy" id="334771"/>
    <lineage>
        <taxon>Archaea</taxon>
        <taxon>Thermoproteota</taxon>
        <taxon>Thermoprotei</taxon>
        <taxon>Desulfurococcales</taxon>
        <taxon>Desulfurococcaceae</taxon>
        <taxon>Ignisphaera</taxon>
    </lineage>
</organism>
<evidence type="ECO:0000313" key="8">
    <source>
        <dbReference type="EMBL" id="HGQ64027.1"/>
    </source>
</evidence>
<evidence type="ECO:0000256" key="4">
    <source>
        <dbReference type="ARBA" id="ARBA00022840"/>
    </source>
</evidence>
<keyword evidence="3 5" id="KW-0418">Kinase</keyword>
<keyword evidence="5" id="KW-0460">Magnesium</keyword>
<dbReference type="GO" id="GO:0016301">
    <property type="term" value="F:kinase activity"/>
    <property type="evidence" value="ECO:0007669"/>
    <property type="project" value="UniProtKB-KW"/>
</dbReference>
<comment type="catalytic activity">
    <reaction evidence="5">
        <text>6-hydroxymethyl-7,8-dihydropterin + ATP = (7,8-dihydropterin-6-yl)methyl diphosphate + AMP + H(+)</text>
        <dbReference type="Rhea" id="RHEA:11412"/>
        <dbReference type="ChEBI" id="CHEBI:15378"/>
        <dbReference type="ChEBI" id="CHEBI:30616"/>
        <dbReference type="ChEBI" id="CHEBI:44841"/>
        <dbReference type="ChEBI" id="CHEBI:72950"/>
        <dbReference type="ChEBI" id="CHEBI:456215"/>
        <dbReference type="EC" id="2.7.6.3"/>
    </reaction>
</comment>
<comment type="caution">
    <text evidence="8">The sequence shown here is derived from an EMBL/GenBank/DDBJ whole genome shotgun (WGS) entry which is preliminary data.</text>
</comment>
<dbReference type="EMBL" id="DTCK01000023">
    <property type="protein sequence ID" value="HGQ35852.1"/>
    <property type="molecule type" value="Genomic_DNA"/>
</dbReference>
<protein>
    <recommendedName>
        <fullName evidence="5">6-hydroxymethyl-7,8-dihydropterin pyrophosphokinase</fullName>
        <shortName evidence="5">HPPK</shortName>
        <ecNumber evidence="5">2.7.6.3</ecNumber>
    </recommendedName>
    <alternativeName>
        <fullName evidence="5">2-amino-4-hydroxy-6-hydroxymethyldihydropteridine pyrophosphokinase</fullName>
    </alternativeName>
    <alternativeName>
        <fullName evidence="5">6-hydroxymethyl-7,8-dihydropterin diphosphokinase</fullName>
        <shortName evidence="5">6-HMPDK</shortName>
    </alternativeName>
    <alternativeName>
        <fullName evidence="5">7,8-dihydro-6-hydroxymethylpterin diphosphokinase</fullName>
    </alternativeName>
    <alternativeName>
        <fullName evidence="5">7,8-dihydro-6-hydroxymethylpterin pyrophosphokinase</fullName>
        <shortName evidence="5">PPPK</shortName>
    </alternativeName>
</protein>
<reference evidence="8" key="1">
    <citation type="journal article" date="2020" name="mSystems">
        <title>Genome- and Community-Level Interaction Insights into Carbon Utilization and Element Cycling Functions of Hydrothermarchaeota in Hydrothermal Sediment.</title>
        <authorList>
            <person name="Zhou Z."/>
            <person name="Liu Y."/>
            <person name="Xu W."/>
            <person name="Pan J."/>
            <person name="Luo Z.H."/>
            <person name="Li M."/>
        </authorList>
    </citation>
    <scope>NUCLEOTIDE SEQUENCE [LARGE SCALE GENOMIC DNA]</scope>
    <source>
        <strain evidence="8">SpSt-637</strain>
        <strain evidence="7">SpSt-667</strain>
    </source>
</reference>
<evidence type="ECO:0000256" key="2">
    <source>
        <dbReference type="ARBA" id="ARBA00022741"/>
    </source>
</evidence>
<dbReference type="Pfam" id="PF01973">
    <property type="entry name" value="MptE-like"/>
    <property type="match status" value="1"/>
</dbReference>